<accession>A0AAU9MEB7</accession>
<organism evidence="2 3">
    <name type="scientific">Lactuca virosa</name>
    <dbReference type="NCBI Taxonomy" id="75947"/>
    <lineage>
        <taxon>Eukaryota</taxon>
        <taxon>Viridiplantae</taxon>
        <taxon>Streptophyta</taxon>
        <taxon>Embryophyta</taxon>
        <taxon>Tracheophyta</taxon>
        <taxon>Spermatophyta</taxon>
        <taxon>Magnoliopsida</taxon>
        <taxon>eudicotyledons</taxon>
        <taxon>Gunneridae</taxon>
        <taxon>Pentapetalae</taxon>
        <taxon>asterids</taxon>
        <taxon>campanulids</taxon>
        <taxon>Asterales</taxon>
        <taxon>Asteraceae</taxon>
        <taxon>Cichorioideae</taxon>
        <taxon>Cichorieae</taxon>
        <taxon>Lactucinae</taxon>
        <taxon>Lactuca</taxon>
    </lineage>
</organism>
<evidence type="ECO:0000313" key="2">
    <source>
        <dbReference type="EMBL" id="CAH1422464.1"/>
    </source>
</evidence>
<dbReference type="AlphaFoldDB" id="A0AAU9MEB7"/>
<protein>
    <submittedName>
        <fullName evidence="2">Uncharacterized protein</fullName>
    </submittedName>
</protein>
<feature type="compositionally biased region" description="Low complexity" evidence="1">
    <location>
        <begin position="208"/>
        <end position="218"/>
    </location>
</feature>
<feature type="region of interest" description="Disordered" evidence="1">
    <location>
        <begin position="171"/>
        <end position="228"/>
    </location>
</feature>
<keyword evidence="3" id="KW-1185">Reference proteome</keyword>
<evidence type="ECO:0000313" key="3">
    <source>
        <dbReference type="Proteomes" id="UP001157418"/>
    </source>
</evidence>
<dbReference type="Proteomes" id="UP001157418">
    <property type="component" value="Unassembled WGS sequence"/>
</dbReference>
<evidence type="ECO:0000256" key="1">
    <source>
        <dbReference type="SAM" id="MobiDB-lite"/>
    </source>
</evidence>
<reference evidence="2 3" key="1">
    <citation type="submission" date="2022-01" db="EMBL/GenBank/DDBJ databases">
        <authorList>
            <person name="Xiong W."/>
            <person name="Schranz E."/>
        </authorList>
    </citation>
    <scope>NUCLEOTIDE SEQUENCE [LARGE SCALE GENOMIC DNA]</scope>
</reference>
<comment type="caution">
    <text evidence="2">The sequence shown here is derived from an EMBL/GenBank/DDBJ whole genome shotgun (WGS) entry which is preliminary data.</text>
</comment>
<proteinExistence type="predicted"/>
<name>A0AAU9MEB7_9ASTR</name>
<gene>
    <name evidence="2" type="ORF">LVIROSA_LOCUS9792</name>
</gene>
<dbReference type="EMBL" id="CAKMRJ010001112">
    <property type="protein sequence ID" value="CAH1422464.1"/>
    <property type="molecule type" value="Genomic_DNA"/>
</dbReference>
<feature type="compositionally biased region" description="Pro residues" evidence="1">
    <location>
        <begin position="178"/>
        <end position="188"/>
    </location>
</feature>
<sequence length="289" mass="31936">MSSPLLVYAPTNDIRKSRNTPTTPIMIKSTNVAFSDVIPIKNKNRGLEFFVEFLKSHLLRYILVDTANLLLPYNIFEFDYTCTYSDHPDIIQGTIGDGLHAICLYTHDQTEGGFHHDQPNQPDVPTQVLIALRTLIGLTSIFVEHQDILERDIVAIKEDVASITRVVFPSSLTTPSSGVPPQPPPPPLSNQKPQNTGSTLLPPPSHATPVVETTSKEPTPTPSPLVATGVSYNNVKKRESSKPPASDLQVDYVSTYYDGEASTFIDQDEEGFLELALLVTLFKLLFHLL</sequence>